<reference evidence="1 2" key="1">
    <citation type="submission" date="2016-01" db="EMBL/GenBank/DDBJ databases">
        <title>Draft Genome Sequences of Seven Thermophilic Sporeformers Isolated from Foods.</title>
        <authorList>
            <person name="Berendsen E.M."/>
            <person name="Wells-Bennik M.H."/>
            <person name="Krawcyk A.O."/>
            <person name="De Jong A."/>
            <person name="Holsappel S."/>
            <person name="Eijlander R.T."/>
            <person name="Kuipers O.P."/>
        </authorList>
    </citation>
    <scope>NUCLEOTIDE SEQUENCE [LARGE SCALE GENOMIC DNA]</scope>
    <source>
        <strain evidence="1 2">B4135</strain>
    </source>
</reference>
<proteinExistence type="predicted"/>
<protein>
    <submittedName>
        <fullName evidence="1">Uncharacterized protein</fullName>
    </submittedName>
</protein>
<sequence>MTRYEDIAILAGKIRSGHSQLMGFTPEFTKLPVAPDSSALFGFAFPGRCVPLTAFLPFSDFLPSLFPAYFLPGPARLPGGLNRWTA</sequence>
<dbReference type="AlphaFoldDB" id="A0A150MCL4"/>
<accession>A0A150MCL4</accession>
<evidence type="ECO:0000313" key="2">
    <source>
        <dbReference type="Proteomes" id="UP000075683"/>
    </source>
</evidence>
<dbReference type="EMBL" id="LQYT01000013">
    <property type="protein sequence ID" value="KYD22085.1"/>
    <property type="molecule type" value="Genomic_DNA"/>
</dbReference>
<name>A0A150MCL4_9BACI</name>
<dbReference type="STRING" id="301148.B4135_1430"/>
<comment type="caution">
    <text evidence="1">The sequence shown here is derived from an EMBL/GenBank/DDBJ whole genome shotgun (WGS) entry which is preliminary data.</text>
</comment>
<evidence type="ECO:0000313" key="1">
    <source>
        <dbReference type="EMBL" id="KYD22085.1"/>
    </source>
</evidence>
<organism evidence="1 2">
    <name type="scientific">Caldibacillus debilis</name>
    <dbReference type="NCBI Taxonomy" id="301148"/>
    <lineage>
        <taxon>Bacteria</taxon>
        <taxon>Bacillati</taxon>
        <taxon>Bacillota</taxon>
        <taxon>Bacilli</taxon>
        <taxon>Bacillales</taxon>
        <taxon>Bacillaceae</taxon>
        <taxon>Caldibacillus</taxon>
    </lineage>
</organism>
<gene>
    <name evidence="1" type="ORF">B4135_1430</name>
</gene>
<dbReference type="Proteomes" id="UP000075683">
    <property type="component" value="Unassembled WGS sequence"/>
</dbReference>